<gene>
    <name evidence="3" type="ORF">UFOVP1075_6</name>
    <name evidence="4" type="ORF">UFOVP1312_62</name>
    <name evidence="5" type="ORF">UFOVP1426_60</name>
    <name evidence="6" type="ORF">UFOVP1522_27</name>
    <name evidence="2" type="ORF">UFOVP989_60</name>
</gene>
<organism evidence="5">
    <name type="scientific">uncultured Caudovirales phage</name>
    <dbReference type="NCBI Taxonomy" id="2100421"/>
    <lineage>
        <taxon>Viruses</taxon>
        <taxon>Duplodnaviria</taxon>
        <taxon>Heunggongvirae</taxon>
        <taxon>Uroviricota</taxon>
        <taxon>Caudoviricetes</taxon>
        <taxon>Peduoviridae</taxon>
        <taxon>Maltschvirus</taxon>
        <taxon>Maltschvirus maltsch</taxon>
    </lineage>
</organism>
<evidence type="ECO:0000313" key="5">
    <source>
        <dbReference type="EMBL" id="CAB4210991.1"/>
    </source>
</evidence>
<dbReference type="EMBL" id="LR797011">
    <property type="protein sequence ID" value="CAB4180937.1"/>
    <property type="molecule type" value="Genomic_DNA"/>
</dbReference>
<dbReference type="EMBL" id="LR797263">
    <property type="protein sequence ID" value="CAB4198771.1"/>
    <property type="molecule type" value="Genomic_DNA"/>
</dbReference>
<protein>
    <submittedName>
        <fullName evidence="5">Uncharacterized protein</fullName>
    </submittedName>
</protein>
<evidence type="ECO:0000313" key="4">
    <source>
        <dbReference type="EMBL" id="CAB4198771.1"/>
    </source>
</evidence>
<feature type="region of interest" description="Disordered" evidence="1">
    <location>
        <begin position="68"/>
        <end position="88"/>
    </location>
</feature>
<accession>A0A6J5SBM9</accession>
<dbReference type="EMBL" id="LR798372">
    <property type="protein sequence ID" value="CAB5227324.1"/>
    <property type="molecule type" value="Genomic_DNA"/>
</dbReference>
<sequence length="118" mass="13849">MNEFPRPEQLNNNQRSKAERVSEVIHALTDHLRYTNPSEHFVKPIEKNEPIFEPSQSFQHDIIDDREGFDSNGNFHRTIPHKDKKGNIDETHPGYEINVLMPEHQNRWGSMGEYIADL</sequence>
<name>A0A6J5SBM9_9CAUD</name>
<dbReference type="EMBL" id="LR796938">
    <property type="protein sequence ID" value="CAB4176749.1"/>
    <property type="molecule type" value="Genomic_DNA"/>
</dbReference>
<reference evidence="5" key="1">
    <citation type="submission" date="2020-05" db="EMBL/GenBank/DDBJ databases">
        <authorList>
            <person name="Chiriac C."/>
            <person name="Salcher M."/>
            <person name="Ghai R."/>
            <person name="Kavagutti S V."/>
        </authorList>
    </citation>
    <scope>NUCLEOTIDE SEQUENCE</scope>
</reference>
<evidence type="ECO:0000256" key="1">
    <source>
        <dbReference type="SAM" id="MobiDB-lite"/>
    </source>
</evidence>
<dbReference type="EMBL" id="LR797370">
    <property type="protein sequence ID" value="CAB4210991.1"/>
    <property type="molecule type" value="Genomic_DNA"/>
</dbReference>
<evidence type="ECO:0000313" key="6">
    <source>
        <dbReference type="EMBL" id="CAB5227324.1"/>
    </source>
</evidence>
<proteinExistence type="predicted"/>
<evidence type="ECO:0000313" key="3">
    <source>
        <dbReference type="EMBL" id="CAB4180937.1"/>
    </source>
</evidence>
<evidence type="ECO:0000313" key="2">
    <source>
        <dbReference type="EMBL" id="CAB4176749.1"/>
    </source>
</evidence>